<dbReference type="GO" id="GO:0005886">
    <property type="term" value="C:plasma membrane"/>
    <property type="evidence" value="ECO:0007669"/>
    <property type="project" value="UniProtKB-SubCell"/>
</dbReference>
<feature type="binding site" evidence="17">
    <location>
        <position position="87"/>
    </location>
    <ligand>
        <name>Mg(2+)</name>
        <dbReference type="ChEBI" id="CHEBI:18420"/>
        <label>2</label>
    </ligand>
</feature>
<dbReference type="EC" id="2.7.1.25" evidence="16"/>
<evidence type="ECO:0000256" key="1">
    <source>
        <dbReference type="ARBA" id="ARBA00001823"/>
    </source>
</evidence>
<dbReference type="GO" id="GO:0000103">
    <property type="term" value="P:sulfate assimilation"/>
    <property type="evidence" value="ECO:0007669"/>
    <property type="project" value="UniProtKB-UniRule"/>
</dbReference>
<feature type="binding site" evidence="17">
    <location>
        <position position="87"/>
    </location>
    <ligand>
        <name>Mg(2+)</name>
        <dbReference type="ChEBI" id="CHEBI:18420"/>
        <label>1</label>
    </ligand>
</feature>
<evidence type="ECO:0000256" key="7">
    <source>
        <dbReference type="ARBA" id="ARBA00022519"/>
    </source>
</evidence>
<feature type="binding site" evidence="16">
    <location>
        <begin position="299"/>
        <end position="306"/>
    </location>
    <ligand>
        <name>ATP</name>
        <dbReference type="ChEBI" id="CHEBI:30616"/>
    </ligand>
</feature>
<comment type="similarity">
    <text evidence="4 17">Belongs to the inositol monophosphatase superfamily. CysQ family.</text>
</comment>
<dbReference type="Pfam" id="PF01583">
    <property type="entry name" value="APS_kinase"/>
    <property type="match status" value="1"/>
</dbReference>
<feature type="active site" description="Phosphoserine intermediate" evidence="16">
    <location>
        <position position="373"/>
    </location>
</feature>
<dbReference type="Gene3D" id="3.40.190.80">
    <property type="match status" value="1"/>
</dbReference>
<sequence length="470" mass="52757">MNQVRIEKIIEIAKYAGQAIMKVYESEDLDTQQKVDNSPLTRADTASNHLIVSSLKTLTPDIPIVSEEEKIISWSQRKTFKQYWLIDPLDGTKEFIKRNGEFTVNVALVKENRPVLGIVYAPAKHLLYYGADGLGAFKIDGVKDPIQIKVLDVPDQQKTWRVVGSRSHQSVEFQSFLEQFSKVDVVHMGSSLKLCLVAEGKADLYPRLGPTSEWDTAAAQAIVEAAGGQVIDCESGLPLQYNLTDSLLNNSFVVCSKPSMPWYKPKSSDVNIVWHGIGVSKFERAQRFAQKSVIIWFTGLSGAGKSTSACALEKKLFSMGYNTYLLDGDNVRHGLCSDLGFSDRDRSENIRRVGEVAKLMVDAGFIVLASFISPFVRERQMVRHMVELGEYIEVYMNTSIEECERRDPKGLYRKARAGQLKNFTGIDSPYERPENPEIEITTEGVDEVVKILLQELEKLGVIYKDKIITV</sequence>
<dbReference type="HAMAP" id="MF_02095">
    <property type="entry name" value="CysQ"/>
    <property type="match status" value="1"/>
</dbReference>
<feature type="binding site" evidence="18">
    <location>
        <position position="89"/>
    </location>
    <ligand>
        <name>Mg(2+)</name>
        <dbReference type="ChEBI" id="CHEBI:18420"/>
        <label>1</label>
        <note>catalytic</note>
    </ligand>
</feature>
<keyword evidence="7 17" id="KW-0997">Cell inner membrane</keyword>
<dbReference type="FunFam" id="3.40.190.80:FF:000005">
    <property type="entry name" value="3'(2'),5'-bisphosphate nucleotidase CysQ"/>
    <property type="match status" value="1"/>
</dbReference>
<keyword evidence="12 17" id="KW-0378">Hydrolase</keyword>
<evidence type="ECO:0000256" key="15">
    <source>
        <dbReference type="ARBA" id="ARBA00023136"/>
    </source>
</evidence>
<dbReference type="STRING" id="62101.AB835_10545"/>
<dbReference type="GO" id="GO:0005524">
    <property type="term" value="F:ATP binding"/>
    <property type="evidence" value="ECO:0007669"/>
    <property type="project" value="UniProtKB-UniRule"/>
</dbReference>
<feature type="binding site" evidence="18">
    <location>
        <position position="215"/>
    </location>
    <ligand>
        <name>Mg(2+)</name>
        <dbReference type="ChEBI" id="CHEBI:18420"/>
        <label>1</label>
        <note>catalytic</note>
    </ligand>
</feature>
<comment type="function">
    <text evidence="17">Converts adenosine-3',5'-bisphosphate (PAP) to AMP.</text>
</comment>
<evidence type="ECO:0000256" key="11">
    <source>
        <dbReference type="ARBA" id="ARBA00022777"/>
    </source>
</evidence>
<dbReference type="Pfam" id="PF00459">
    <property type="entry name" value="Inositol_P"/>
    <property type="match status" value="1"/>
</dbReference>
<dbReference type="SUPFAM" id="SSF56655">
    <property type="entry name" value="Carbohydrate phosphatase"/>
    <property type="match status" value="1"/>
</dbReference>
<comment type="subcellular location">
    <subcellularLocation>
        <location evidence="17">Cell inner membrane</location>
        <topology evidence="17">Peripheral membrane protein</topology>
        <orientation evidence="17">Cytoplasmic side</orientation>
    </subcellularLocation>
</comment>
<evidence type="ECO:0000256" key="2">
    <source>
        <dbReference type="ARBA" id="ARBA00002632"/>
    </source>
</evidence>
<dbReference type="InterPro" id="IPR002891">
    <property type="entry name" value="APS"/>
</dbReference>
<keyword evidence="14 17" id="KW-0460">Magnesium</keyword>
<evidence type="ECO:0000259" key="19">
    <source>
        <dbReference type="Pfam" id="PF01583"/>
    </source>
</evidence>
<evidence type="ECO:0000256" key="8">
    <source>
        <dbReference type="ARBA" id="ARBA00022679"/>
    </source>
</evidence>
<dbReference type="EMBL" id="MDLC01000039">
    <property type="protein sequence ID" value="ODS23090.1"/>
    <property type="molecule type" value="Genomic_DNA"/>
</dbReference>
<dbReference type="NCBIfam" id="TIGR00455">
    <property type="entry name" value="apsK"/>
    <property type="match status" value="1"/>
</dbReference>
<dbReference type="PANTHER" id="PTHR11055:SF63">
    <property type="entry name" value="ADENYLYL-SULFATE KINASE 1, CHLOROPLASTIC"/>
    <property type="match status" value="1"/>
</dbReference>
<feature type="binding site" evidence="17">
    <location>
        <position position="67"/>
    </location>
    <ligand>
        <name>substrate</name>
    </ligand>
</feature>
<evidence type="ECO:0000313" key="21">
    <source>
        <dbReference type="Proteomes" id="UP000242502"/>
    </source>
</evidence>
<dbReference type="GO" id="GO:0046854">
    <property type="term" value="P:phosphatidylinositol phosphate biosynthetic process"/>
    <property type="evidence" value="ECO:0007669"/>
    <property type="project" value="InterPro"/>
</dbReference>
<dbReference type="HAMAP" id="MF_00065">
    <property type="entry name" value="Adenylyl_sulf_kinase"/>
    <property type="match status" value="1"/>
</dbReference>
<dbReference type="GO" id="GO:0008441">
    <property type="term" value="F:3'(2'),5'-bisphosphate nucleotidase activity"/>
    <property type="evidence" value="ECO:0007669"/>
    <property type="project" value="UniProtKB-UniRule"/>
</dbReference>
<dbReference type="InterPro" id="IPR020550">
    <property type="entry name" value="Inositol_monophosphatase_CS"/>
</dbReference>
<comment type="pathway">
    <text evidence="3 16">Sulfur metabolism; hydrogen sulfide biosynthesis; sulfite from sulfate: step 2/3.</text>
</comment>
<feature type="binding site" evidence="17">
    <location>
        <position position="215"/>
    </location>
    <ligand>
        <name>Mg(2+)</name>
        <dbReference type="ChEBI" id="CHEBI:18420"/>
        <label>2</label>
    </ligand>
</feature>
<keyword evidence="15 17" id="KW-0472">Membrane</keyword>
<comment type="cofactor">
    <cofactor evidence="17 18">
        <name>Mg(2+)</name>
        <dbReference type="ChEBI" id="CHEBI:18420"/>
    </cofactor>
</comment>
<keyword evidence="10 16" id="KW-0547">Nucleotide-binding</keyword>
<evidence type="ECO:0000256" key="12">
    <source>
        <dbReference type="ARBA" id="ARBA00022801"/>
    </source>
</evidence>
<feature type="binding site" evidence="18">
    <location>
        <position position="67"/>
    </location>
    <ligand>
        <name>Mg(2+)</name>
        <dbReference type="ChEBI" id="CHEBI:18420"/>
        <label>1</label>
        <note>catalytic</note>
    </ligand>
</feature>
<evidence type="ECO:0000313" key="20">
    <source>
        <dbReference type="EMBL" id="ODS23090.1"/>
    </source>
</evidence>
<dbReference type="PANTHER" id="PTHR11055">
    <property type="entry name" value="BIFUNCTIONAL 3'-PHOSPHOADENOSINE 5'-PHOSPHOSULFATE SYNTHASE"/>
    <property type="match status" value="1"/>
</dbReference>
<dbReference type="UniPathway" id="UPA00140">
    <property type="reaction ID" value="UER00205"/>
</dbReference>
<feature type="binding site" evidence="17">
    <location>
        <position position="67"/>
    </location>
    <ligand>
        <name>Mg(2+)</name>
        <dbReference type="ChEBI" id="CHEBI:18420"/>
        <label>1</label>
    </ligand>
</feature>
<dbReference type="PROSITE" id="PS00630">
    <property type="entry name" value="IMP_2"/>
    <property type="match status" value="1"/>
</dbReference>
<dbReference type="SUPFAM" id="SSF52540">
    <property type="entry name" value="P-loop containing nucleoside triphosphate hydrolases"/>
    <property type="match status" value="1"/>
</dbReference>
<dbReference type="Proteomes" id="UP000242502">
    <property type="component" value="Unassembled WGS sequence"/>
</dbReference>
<keyword evidence="6 17" id="KW-1003">Cell membrane</keyword>
<evidence type="ECO:0000256" key="18">
    <source>
        <dbReference type="PIRSR" id="PIRSR600760-2"/>
    </source>
</evidence>
<comment type="similarity">
    <text evidence="5 16">Belongs to the APS kinase family.</text>
</comment>
<dbReference type="GO" id="GO:0000287">
    <property type="term" value="F:magnesium ion binding"/>
    <property type="evidence" value="ECO:0007669"/>
    <property type="project" value="UniProtKB-UniRule"/>
</dbReference>
<evidence type="ECO:0000256" key="4">
    <source>
        <dbReference type="ARBA" id="ARBA00005289"/>
    </source>
</evidence>
<evidence type="ECO:0000256" key="16">
    <source>
        <dbReference type="HAMAP-Rule" id="MF_00065"/>
    </source>
</evidence>
<proteinExistence type="inferred from homology"/>
<gene>
    <name evidence="16" type="primary">cysC</name>
    <name evidence="17" type="synonym">cysQ</name>
    <name evidence="20" type="ORF">AB835_10545</name>
</gene>
<dbReference type="InterPro" id="IPR020583">
    <property type="entry name" value="Inositol_monoP_metal-BS"/>
</dbReference>
<keyword evidence="11 16" id="KW-0418">Kinase</keyword>
<organism evidence="20 21">
    <name type="scientific">Candidatus Endobugula sertula</name>
    <name type="common">Bugula neritina bacterial symbiont</name>
    <dbReference type="NCBI Taxonomy" id="62101"/>
    <lineage>
        <taxon>Bacteria</taxon>
        <taxon>Pseudomonadati</taxon>
        <taxon>Pseudomonadota</taxon>
        <taxon>Gammaproteobacteria</taxon>
        <taxon>Cellvibrionales</taxon>
        <taxon>Cellvibrionaceae</taxon>
        <taxon>Candidatus Endobugula</taxon>
    </lineage>
</organism>
<evidence type="ECO:0000256" key="3">
    <source>
        <dbReference type="ARBA" id="ARBA00004806"/>
    </source>
</evidence>
<dbReference type="InterPro" id="IPR006240">
    <property type="entry name" value="CysQ"/>
</dbReference>
<dbReference type="PRINTS" id="PR00377">
    <property type="entry name" value="IMPHPHTASES"/>
</dbReference>
<feature type="binding site" evidence="17">
    <location>
        <position position="215"/>
    </location>
    <ligand>
        <name>substrate</name>
    </ligand>
</feature>
<feature type="binding site" evidence="18">
    <location>
        <position position="87"/>
    </location>
    <ligand>
        <name>Mg(2+)</name>
        <dbReference type="ChEBI" id="CHEBI:18420"/>
        <label>1</label>
        <note>catalytic</note>
    </ligand>
</feature>
<dbReference type="Gene3D" id="3.40.50.300">
    <property type="entry name" value="P-loop containing nucleotide triphosphate hydrolases"/>
    <property type="match status" value="1"/>
</dbReference>
<dbReference type="CDD" id="cd02027">
    <property type="entry name" value="APSK"/>
    <property type="match status" value="1"/>
</dbReference>
<dbReference type="GO" id="GO:0070814">
    <property type="term" value="P:hydrogen sulfide biosynthetic process"/>
    <property type="evidence" value="ECO:0007669"/>
    <property type="project" value="UniProtKB-UniRule"/>
</dbReference>
<protein>
    <recommendedName>
        <fullName evidence="16 17">Multifunctional fusion protein</fullName>
    </recommendedName>
    <domain>
        <recommendedName>
            <fullName evidence="16">Adenylyl-sulfate kinase</fullName>
            <ecNumber evidence="16">2.7.1.25</ecNumber>
        </recommendedName>
        <alternativeName>
            <fullName evidence="16">APS kinase</fullName>
        </alternativeName>
        <alternativeName>
            <fullName evidence="16">ATP adenosine-5'-phosphosulfate 3'-phosphotransferase</fullName>
        </alternativeName>
        <alternativeName>
            <fullName evidence="16">Adenosine-5'-phosphosulfate kinase</fullName>
        </alternativeName>
    </domain>
    <domain>
        <recommendedName>
            <fullName evidence="17">3'(2'),5'-bisphosphate nucleotidase CysQ</fullName>
            <ecNumber evidence="17">3.1.3.7</ecNumber>
        </recommendedName>
        <alternativeName>
            <fullName evidence="17">3'(2'),5-bisphosphonucleoside 3'(2')-phosphohydrolase</fullName>
        </alternativeName>
        <alternativeName>
            <fullName evidence="17">3'-phosphoadenosine 5'-phosphate phosphatase</fullName>
            <shortName evidence="17">PAP phosphatase</shortName>
        </alternativeName>
    </domain>
</protein>
<dbReference type="EC" id="3.1.3.7" evidence="17"/>
<comment type="catalytic activity">
    <reaction evidence="17">
        <text>adenosine 3',5'-bisphosphate + H2O = AMP + phosphate</text>
        <dbReference type="Rhea" id="RHEA:10040"/>
        <dbReference type="ChEBI" id="CHEBI:15377"/>
        <dbReference type="ChEBI" id="CHEBI:43474"/>
        <dbReference type="ChEBI" id="CHEBI:58343"/>
        <dbReference type="ChEBI" id="CHEBI:456215"/>
        <dbReference type="EC" id="3.1.3.7"/>
    </reaction>
</comment>
<dbReference type="CDD" id="cd01638">
    <property type="entry name" value="CysQ"/>
    <property type="match status" value="1"/>
</dbReference>
<dbReference type="FunFam" id="3.40.50.300:FF:000212">
    <property type="entry name" value="Adenylyl-sulfate kinase"/>
    <property type="match status" value="1"/>
</dbReference>
<comment type="caution">
    <text evidence="20">The sequence shown here is derived from an EMBL/GenBank/DDBJ whole genome shotgun (WGS) entry which is preliminary data.</text>
</comment>
<name>A0A1D2QNG1_9GAMM</name>
<comment type="function">
    <text evidence="2 16">Catalyzes the synthesis of activated sulfate.</text>
</comment>
<evidence type="ECO:0000256" key="14">
    <source>
        <dbReference type="ARBA" id="ARBA00022842"/>
    </source>
</evidence>
<feature type="domain" description="APS kinase" evidence="19">
    <location>
        <begin position="291"/>
        <end position="440"/>
    </location>
</feature>
<keyword evidence="16" id="KW-0597">Phosphoprotein</keyword>
<evidence type="ECO:0000256" key="17">
    <source>
        <dbReference type="HAMAP-Rule" id="MF_02095"/>
    </source>
</evidence>
<dbReference type="FunFam" id="3.30.540.10:FF:000007">
    <property type="entry name" value="3'(2'),5'-bisphosphate nucleotidase CysQ"/>
    <property type="match status" value="1"/>
</dbReference>
<dbReference type="InterPro" id="IPR059117">
    <property type="entry name" value="APS_kinase_dom"/>
</dbReference>
<dbReference type="NCBIfam" id="TIGR01331">
    <property type="entry name" value="bisphos_cysQ"/>
    <property type="match status" value="1"/>
</dbReference>
<dbReference type="Gene3D" id="3.30.540.10">
    <property type="entry name" value="Fructose-1,6-Bisphosphatase, subunit A, domain 1"/>
    <property type="match status" value="1"/>
</dbReference>
<dbReference type="PROSITE" id="PS00629">
    <property type="entry name" value="IMP_1"/>
    <property type="match status" value="1"/>
</dbReference>
<dbReference type="GO" id="GO:0004020">
    <property type="term" value="F:adenylylsulfate kinase activity"/>
    <property type="evidence" value="ECO:0007669"/>
    <property type="project" value="UniProtKB-UniRule"/>
</dbReference>
<reference evidence="20 21" key="1">
    <citation type="journal article" date="2016" name="Appl. Environ. Microbiol.">
        <title>Lack of Overt Genome Reduction in the Bryostatin-Producing Bryozoan Symbiont "Candidatus Endobugula sertula".</title>
        <authorList>
            <person name="Miller I.J."/>
            <person name="Vanee N."/>
            <person name="Fong S.S."/>
            <person name="Lim-Fong G.E."/>
            <person name="Kwan J.C."/>
        </authorList>
    </citation>
    <scope>NUCLEOTIDE SEQUENCE [LARGE SCALE GENOMIC DNA]</scope>
    <source>
        <strain evidence="20">AB1-4</strain>
    </source>
</reference>
<dbReference type="InterPro" id="IPR027417">
    <property type="entry name" value="P-loop_NTPase"/>
</dbReference>
<evidence type="ECO:0000256" key="9">
    <source>
        <dbReference type="ARBA" id="ARBA00022723"/>
    </source>
</evidence>
<keyword evidence="13 16" id="KW-0067">ATP-binding</keyword>
<accession>A0A1D2QNG1</accession>
<feature type="binding site" evidence="17">
    <location>
        <position position="89"/>
    </location>
    <ligand>
        <name>Mg(2+)</name>
        <dbReference type="ChEBI" id="CHEBI:18420"/>
        <label>1</label>
    </ligand>
</feature>
<dbReference type="InterPro" id="IPR000760">
    <property type="entry name" value="Inositol_monophosphatase-like"/>
</dbReference>
<evidence type="ECO:0000256" key="6">
    <source>
        <dbReference type="ARBA" id="ARBA00022475"/>
    </source>
</evidence>
<evidence type="ECO:0000256" key="5">
    <source>
        <dbReference type="ARBA" id="ARBA00007008"/>
    </source>
</evidence>
<keyword evidence="9 17" id="KW-0479">Metal-binding</keyword>
<feature type="binding site" evidence="17">
    <location>
        <begin position="89"/>
        <end position="92"/>
    </location>
    <ligand>
        <name>substrate</name>
    </ligand>
</feature>
<evidence type="ECO:0000256" key="13">
    <source>
        <dbReference type="ARBA" id="ARBA00022840"/>
    </source>
</evidence>
<comment type="catalytic activity">
    <reaction evidence="1 16">
        <text>adenosine 5'-phosphosulfate + ATP = 3'-phosphoadenylyl sulfate + ADP + H(+)</text>
        <dbReference type="Rhea" id="RHEA:24152"/>
        <dbReference type="ChEBI" id="CHEBI:15378"/>
        <dbReference type="ChEBI" id="CHEBI:30616"/>
        <dbReference type="ChEBI" id="CHEBI:58243"/>
        <dbReference type="ChEBI" id="CHEBI:58339"/>
        <dbReference type="ChEBI" id="CHEBI:456216"/>
        <dbReference type="EC" id="2.7.1.25"/>
    </reaction>
</comment>
<feature type="binding site" evidence="17 18">
    <location>
        <position position="90"/>
    </location>
    <ligand>
        <name>Mg(2+)</name>
        <dbReference type="ChEBI" id="CHEBI:18420"/>
        <label>2</label>
    </ligand>
</feature>
<keyword evidence="8 16" id="KW-0808">Transferase</keyword>
<evidence type="ECO:0000256" key="10">
    <source>
        <dbReference type="ARBA" id="ARBA00022741"/>
    </source>
</evidence>
<dbReference type="AlphaFoldDB" id="A0A1D2QNG1"/>
<dbReference type="NCBIfam" id="NF003013">
    <property type="entry name" value="PRK03846.1"/>
    <property type="match status" value="1"/>
</dbReference>